<dbReference type="RefSeq" id="WP_165302565.1">
    <property type="nucleotide sequence ID" value="NZ_JAAKZZ010000567.1"/>
</dbReference>
<dbReference type="Proteomes" id="UP000477722">
    <property type="component" value="Unassembled WGS sequence"/>
</dbReference>
<name>A0A6G4X6M2_9ACTN</name>
<organism evidence="1 2">
    <name type="scientific">Streptomyces boncukensis</name>
    <dbReference type="NCBI Taxonomy" id="2711219"/>
    <lineage>
        <taxon>Bacteria</taxon>
        <taxon>Bacillati</taxon>
        <taxon>Actinomycetota</taxon>
        <taxon>Actinomycetes</taxon>
        <taxon>Kitasatosporales</taxon>
        <taxon>Streptomycetaceae</taxon>
        <taxon>Streptomyces</taxon>
    </lineage>
</organism>
<keyword evidence="2" id="KW-1185">Reference proteome</keyword>
<dbReference type="AlphaFoldDB" id="A0A6G4X6M2"/>
<evidence type="ECO:0000313" key="1">
    <source>
        <dbReference type="EMBL" id="NGO72903.1"/>
    </source>
</evidence>
<comment type="caution">
    <text evidence="1">The sequence shown here is derived from an EMBL/GenBank/DDBJ whole genome shotgun (WGS) entry which is preliminary data.</text>
</comment>
<protein>
    <recommendedName>
        <fullName evidence="3">DNA-binding protein</fullName>
    </recommendedName>
</protein>
<reference evidence="1 2" key="1">
    <citation type="submission" date="2020-02" db="EMBL/GenBank/DDBJ databases">
        <title>Whole-genome analyses of novel actinobacteria.</title>
        <authorList>
            <person name="Sahin N."/>
            <person name="Tatar D."/>
        </authorList>
    </citation>
    <scope>NUCLEOTIDE SEQUENCE [LARGE SCALE GENOMIC DNA]</scope>
    <source>
        <strain evidence="1 2">SB3404</strain>
    </source>
</reference>
<evidence type="ECO:0000313" key="2">
    <source>
        <dbReference type="Proteomes" id="UP000477722"/>
    </source>
</evidence>
<gene>
    <name evidence="1" type="ORF">G5C65_32095</name>
</gene>
<evidence type="ECO:0008006" key="3">
    <source>
        <dbReference type="Google" id="ProtNLM"/>
    </source>
</evidence>
<accession>A0A6G4X6M2</accession>
<sequence length="75" mass="8342">MANGDPMQVSINGRKLQCPFCGHDQFRQRDIKLNTAGMSFLGLDWANKAATGLICGQCGRIEMFMDPPQLAYHQP</sequence>
<proteinExistence type="predicted"/>
<dbReference type="EMBL" id="JAAKZZ010000567">
    <property type="protein sequence ID" value="NGO72903.1"/>
    <property type="molecule type" value="Genomic_DNA"/>
</dbReference>